<dbReference type="EMBL" id="CP042469">
    <property type="protein sequence ID" value="QOX63771.1"/>
    <property type="molecule type" value="Genomic_DNA"/>
</dbReference>
<keyword evidence="1" id="KW-0813">Transport</keyword>
<keyword evidence="1" id="KW-0762">Sugar transport</keyword>
<name>A0ACD1ABT1_9FIRM</name>
<dbReference type="Proteomes" id="UP000594014">
    <property type="component" value="Chromosome"/>
</dbReference>
<evidence type="ECO:0000313" key="1">
    <source>
        <dbReference type="EMBL" id="QOX63771.1"/>
    </source>
</evidence>
<sequence length="427" mass="46814">MTSKQNFMEEKFLPIASKMGAQRHLIALRDGIVMVMPLLILGAFSMIVAEFPVEAYLNFMTNTFGENWNAFEGIIMNATYGIVALVACYGVSSSLVNSYKIDGTPAGIIALAAFFTTNIIGAYQDGDATVSAWAASTFDAHLLFTALIIALISGEIYRLLVQKNFTIKLPKSVPLSVSRQFVALLPGAVIILLFVIIRGLFSVTPWGSFPEFITTVISTPLRGFGTSYAGTLVAVFTEHFLWSLGIHGSAVIIFPLFEPMWIVNLQENLSNGAQNIVTQPFYENGIWMGGSGATLPVVVYMLVFAKSKLLKQIGRIGIGPGLFNINEPITFGLPIVLNPFLMIPFIAAPIVVLTIQYVGTAVGIFPYCNLMVPWTTPFFISGFLMTKSLMGVVAQMISFTAAFLVWLPFISIWDKKNYEMERLADNQ</sequence>
<proteinExistence type="predicted"/>
<accession>A0ACD1ABT1</accession>
<organism evidence="1 2">
    <name type="scientific">Anoxybacterium hadale</name>
    <dbReference type="NCBI Taxonomy" id="3408580"/>
    <lineage>
        <taxon>Bacteria</taxon>
        <taxon>Bacillati</taxon>
        <taxon>Bacillota</taxon>
        <taxon>Clostridia</taxon>
        <taxon>Peptostreptococcales</taxon>
        <taxon>Anaerovoracaceae</taxon>
        <taxon>Anoxybacterium</taxon>
    </lineage>
</organism>
<keyword evidence="2" id="KW-1185">Reference proteome</keyword>
<gene>
    <name evidence="1" type="ORF">FRZ06_10640</name>
</gene>
<reference evidence="1" key="1">
    <citation type="submission" date="2019-08" db="EMBL/GenBank/DDBJ databases">
        <title>Genome sequence of Clostridiales bacterium MT110.</title>
        <authorList>
            <person name="Cao J."/>
        </authorList>
    </citation>
    <scope>NUCLEOTIDE SEQUENCE</scope>
    <source>
        <strain evidence="1">MT110</strain>
    </source>
</reference>
<evidence type="ECO:0000313" key="2">
    <source>
        <dbReference type="Proteomes" id="UP000594014"/>
    </source>
</evidence>
<protein>
    <submittedName>
        <fullName evidence="1">PTS sugar transporter subunit IIC</fullName>
    </submittedName>
</protein>